<accession>A0A4P8HLU1</accession>
<dbReference type="Pfam" id="PF02899">
    <property type="entry name" value="Phage_int_SAM_1"/>
    <property type="match status" value="1"/>
</dbReference>
<evidence type="ECO:0000313" key="9">
    <source>
        <dbReference type="Proteomes" id="UP000584325"/>
    </source>
</evidence>
<dbReference type="InterPro" id="IPR011010">
    <property type="entry name" value="DNA_brk_join_enz"/>
</dbReference>
<keyword evidence="1" id="KW-0229">DNA integration</keyword>
<reference evidence="7 8" key="1">
    <citation type="submission" date="2019-05" db="EMBL/GenBank/DDBJ databases">
        <title>Draft Genome Sequences of Six Type Strains of the Genus Massilia.</title>
        <authorList>
            <person name="Miess H."/>
            <person name="Frediansyhah A."/>
            <person name="Gross H."/>
        </authorList>
    </citation>
    <scope>NUCLEOTIDE SEQUENCE [LARGE SCALE GENOMIC DNA]</scope>
    <source>
        <strain evidence="7 8">DSMZ 26121</strain>
    </source>
</reference>
<dbReference type="InterPro" id="IPR013762">
    <property type="entry name" value="Integrase-like_cat_sf"/>
</dbReference>
<dbReference type="Gene3D" id="1.10.443.10">
    <property type="entry name" value="Intergrase catalytic core"/>
    <property type="match status" value="1"/>
</dbReference>
<evidence type="ECO:0000259" key="5">
    <source>
        <dbReference type="PROSITE" id="PS51900"/>
    </source>
</evidence>
<dbReference type="AlphaFoldDB" id="A0A4P8HLU1"/>
<dbReference type="Proteomes" id="UP000298763">
    <property type="component" value="Chromosome"/>
</dbReference>
<dbReference type="Proteomes" id="UP000584325">
    <property type="component" value="Unassembled WGS sequence"/>
</dbReference>
<keyword evidence="8" id="KW-1185">Reference proteome</keyword>
<evidence type="ECO:0000313" key="8">
    <source>
        <dbReference type="Proteomes" id="UP000298763"/>
    </source>
</evidence>
<dbReference type="Gene3D" id="1.10.150.130">
    <property type="match status" value="1"/>
</dbReference>
<evidence type="ECO:0000313" key="6">
    <source>
        <dbReference type="EMBL" id="MBB3219893.1"/>
    </source>
</evidence>
<dbReference type="PROSITE" id="PS51900">
    <property type="entry name" value="CB"/>
    <property type="match status" value="1"/>
</dbReference>
<keyword evidence="3" id="KW-0233">DNA recombination</keyword>
<dbReference type="EMBL" id="CP040017">
    <property type="protein sequence ID" value="QCP09916.1"/>
    <property type="molecule type" value="Genomic_DNA"/>
</dbReference>
<dbReference type="RefSeq" id="WP_137312802.1">
    <property type="nucleotide sequence ID" value="NZ_CP040017.1"/>
</dbReference>
<dbReference type="GO" id="GO:0015074">
    <property type="term" value="P:DNA integration"/>
    <property type="evidence" value="ECO:0007669"/>
    <property type="project" value="UniProtKB-KW"/>
</dbReference>
<evidence type="ECO:0000256" key="2">
    <source>
        <dbReference type="ARBA" id="ARBA00023125"/>
    </source>
</evidence>
<sequence length="385" mass="44145">MPVQLCWSAQCFINGAYYSRIPYLLSHDFSIIEAATDWFRELATKCKLSGNTCGQYAYTLTAFFDYLDKQKIEWHSVTDFILERWRGYLTENAPPVTNKTWNRSLGVVLAFFNWAQDHGHIRNHIGEGKNGVLPPICILISKVRGRTIITSKLGLRGSTQFRPIPTDTEMEDAYAELSNIRPDLAARNVLLLRWAEAGLRRDEFRCMSITDLPSHTQIATAERENRLCTMDVIGKGNRKRNIVVDPELILATREYIEVERADVVARAHNVVPEMAVFISHTRGLRLSGSFISHLLSASFKNSDRFAKLTGHRARGRYLTKLCEAYIDEHMHVYGTLDGLHADTILFRVAEQAGHRDIRSLRYYLRLGLRRAHQRLSHRPERVVFG</sequence>
<gene>
    <name evidence="7" type="ORF">FCL38_05375</name>
    <name evidence="6" type="ORF">FHS02_000680</name>
</gene>
<dbReference type="GO" id="GO:0006310">
    <property type="term" value="P:DNA recombination"/>
    <property type="evidence" value="ECO:0007669"/>
    <property type="project" value="UniProtKB-KW"/>
</dbReference>
<dbReference type="GO" id="GO:0003677">
    <property type="term" value="F:DNA binding"/>
    <property type="evidence" value="ECO:0007669"/>
    <property type="project" value="UniProtKB-UniRule"/>
</dbReference>
<protein>
    <submittedName>
        <fullName evidence="6">Site-specific recombinase XerD</fullName>
    </submittedName>
</protein>
<feature type="domain" description="Core-binding (CB)" evidence="5">
    <location>
        <begin position="29"/>
        <end position="116"/>
    </location>
</feature>
<dbReference type="SUPFAM" id="SSF56349">
    <property type="entry name" value="DNA breaking-rejoining enzymes"/>
    <property type="match status" value="1"/>
</dbReference>
<evidence type="ECO:0000256" key="3">
    <source>
        <dbReference type="ARBA" id="ARBA00023172"/>
    </source>
</evidence>
<name>A0A4P8HLU1_9BURK</name>
<dbReference type="Pfam" id="PF00589">
    <property type="entry name" value="Phage_integrase"/>
    <property type="match status" value="1"/>
</dbReference>
<evidence type="ECO:0000256" key="1">
    <source>
        <dbReference type="ARBA" id="ARBA00022908"/>
    </source>
</evidence>
<evidence type="ECO:0000313" key="7">
    <source>
        <dbReference type="EMBL" id="QCP09916.1"/>
    </source>
</evidence>
<keyword evidence="2 4" id="KW-0238">DNA-binding</keyword>
<dbReference type="InterPro" id="IPR002104">
    <property type="entry name" value="Integrase_catalytic"/>
</dbReference>
<dbReference type="InterPro" id="IPR010998">
    <property type="entry name" value="Integrase_recombinase_N"/>
</dbReference>
<evidence type="ECO:0000256" key="4">
    <source>
        <dbReference type="PROSITE-ProRule" id="PRU01248"/>
    </source>
</evidence>
<dbReference type="InterPro" id="IPR004107">
    <property type="entry name" value="Integrase_SAM-like_N"/>
</dbReference>
<dbReference type="EMBL" id="JACHXS010000001">
    <property type="protein sequence ID" value="MBB3219893.1"/>
    <property type="molecule type" value="Genomic_DNA"/>
</dbReference>
<organism evidence="6 9">
    <name type="scientific">Pseudoduganella umbonata</name>
    <dbReference type="NCBI Taxonomy" id="864828"/>
    <lineage>
        <taxon>Bacteria</taxon>
        <taxon>Pseudomonadati</taxon>
        <taxon>Pseudomonadota</taxon>
        <taxon>Betaproteobacteria</taxon>
        <taxon>Burkholderiales</taxon>
        <taxon>Oxalobacteraceae</taxon>
        <taxon>Telluria group</taxon>
        <taxon>Pseudoduganella</taxon>
    </lineage>
</organism>
<dbReference type="OrthoDB" id="8365752at2"/>
<reference evidence="6 9" key="2">
    <citation type="submission" date="2020-08" db="EMBL/GenBank/DDBJ databases">
        <title>Genomic Encyclopedia of Type Strains, Phase III (KMG-III): the genomes of soil and plant-associated and newly described type strains.</title>
        <authorList>
            <person name="Whitman W."/>
        </authorList>
    </citation>
    <scope>NUCLEOTIDE SEQUENCE [LARGE SCALE GENOMIC DNA]</scope>
    <source>
        <strain evidence="6 9">CECT 7753</strain>
    </source>
</reference>
<proteinExistence type="predicted"/>
<dbReference type="InterPro" id="IPR044068">
    <property type="entry name" value="CB"/>
</dbReference>